<dbReference type="Proteomes" id="UP001062443">
    <property type="component" value="Unassembled WGS sequence"/>
</dbReference>
<feature type="compositionally biased region" description="Polar residues" evidence="1">
    <location>
        <begin position="34"/>
        <end position="43"/>
    </location>
</feature>
<proteinExistence type="predicted"/>
<name>A0ABQ0QGJ5_9PROT</name>
<evidence type="ECO:0000313" key="3">
    <source>
        <dbReference type="Proteomes" id="UP001062443"/>
    </source>
</evidence>
<dbReference type="EMBL" id="BAQB01000003">
    <property type="protein sequence ID" value="GBR44062.1"/>
    <property type="molecule type" value="Genomic_DNA"/>
</dbReference>
<sequence length="56" mass="5874">MGLFGIGRSNEKSTRDWGGSFLCLVLVQPTGAENGSQAMTNEENGFIRPLGGVDGT</sequence>
<feature type="region of interest" description="Disordered" evidence="1">
    <location>
        <begin position="34"/>
        <end position="56"/>
    </location>
</feature>
<reference evidence="2" key="1">
    <citation type="submission" date="2013-04" db="EMBL/GenBank/DDBJ databases">
        <title>The genome sequencing project of 58 acetic acid bacteria.</title>
        <authorList>
            <person name="Okamoto-Kainuma A."/>
            <person name="Ishikawa M."/>
            <person name="Umino S."/>
            <person name="Koizumi Y."/>
            <person name="Shiwa Y."/>
            <person name="Yoshikawa H."/>
            <person name="Matsutani M."/>
            <person name="Matsushita K."/>
        </authorList>
    </citation>
    <scope>NUCLEOTIDE SEQUENCE</scope>
    <source>
        <strain evidence="2">NBRC 106556</strain>
    </source>
</reference>
<gene>
    <name evidence="2" type="ORF">AA106556_0299</name>
</gene>
<accession>A0ABQ0QGJ5</accession>
<organism evidence="2 3">
    <name type="scientific">Neokomagataea tanensis NBRC 106556</name>
    <dbReference type="NCBI Taxonomy" id="1223519"/>
    <lineage>
        <taxon>Bacteria</taxon>
        <taxon>Pseudomonadati</taxon>
        <taxon>Pseudomonadota</taxon>
        <taxon>Alphaproteobacteria</taxon>
        <taxon>Acetobacterales</taxon>
        <taxon>Acetobacteraceae</taxon>
        <taxon>Neokomagataea</taxon>
    </lineage>
</organism>
<evidence type="ECO:0000313" key="2">
    <source>
        <dbReference type="EMBL" id="GBR44062.1"/>
    </source>
</evidence>
<comment type="caution">
    <text evidence="2">The sequence shown here is derived from an EMBL/GenBank/DDBJ whole genome shotgun (WGS) entry which is preliminary data.</text>
</comment>
<evidence type="ECO:0008006" key="4">
    <source>
        <dbReference type="Google" id="ProtNLM"/>
    </source>
</evidence>
<keyword evidence="3" id="KW-1185">Reference proteome</keyword>
<evidence type="ECO:0000256" key="1">
    <source>
        <dbReference type="SAM" id="MobiDB-lite"/>
    </source>
</evidence>
<protein>
    <recommendedName>
        <fullName evidence="4">Transposase</fullName>
    </recommendedName>
</protein>